<dbReference type="AlphaFoldDB" id="A0A8T1KLU8"/>
<dbReference type="Proteomes" id="UP000736787">
    <property type="component" value="Unassembled WGS sequence"/>
</dbReference>
<evidence type="ECO:0000313" key="2">
    <source>
        <dbReference type="Proteomes" id="UP000736787"/>
    </source>
</evidence>
<protein>
    <submittedName>
        <fullName evidence="1">Uncharacterized protein</fullName>
    </submittedName>
</protein>
<comment type="caution">
    <text evidence="1">The sequence shown here is derived from an EMBL/GenBank/DDBJ whole genome shotgun (WGS) entry which is preliminary data.</text>
</comment>
<sequence>MGDHAAFVGRAGGGAGLPTITCKCKRCPLTVAGSARAAAVTATACR</sequence>
<proteinExistence type="predicted"/>
<name>A0A8T1KLU8_9STRA</name>
<reference evidence="1" key="1">
    <citation type="submission" date="2018-10" db="EMBL/GenBank/DDBJ databases">
        <title>Effector identification in a new, highly contiguous assembly of the strawberry crown rot pathogen Phytophthora cactorum.</title>
        <authorList>
            <person name="Armitage A.D."/>
            <person name="Nellist C.F."/>
            <person name="Bates H."/>
            <person name="Vickerstaff R.J."/>
            <person name="Harrison R.J."/>
        </authorList>
    </citation>
    <scope>NUCLEOTIDE SEQUENCE</scope>
    <source>
        <strain evidence="1">4040</strain>
    </source>
</reference>
<dbReference type="EMBL" id="RCMK01000086">
    <property type="protein sequence ID" value="KAG2949661.1"/>
    <property type="molecule type" value="Genomic_DNA"/>
</dbReference>
<organism evidence="1 2">
    <name type="scientific">Phytophthora cactorum</name>
    <dbReference type="NCBI Taxonomy" id="29920"/>
    <lineage>
        <taxon>Eukaryota</taxon>
        <taxon>Sar</taxon>
        <taxon>Stramenopiles</taxon>
        <taxon>Oomycota</taxon>
        <taxon>Peronosporomycetes</taxon>
        <taxon>Peronosporales</taxon>
        <taxon>Peronosporaceae</taxon>
        <taxon>Phytophthora</taxon>
    </lineage>
</organism>
<evidence type="ECO:0000313" key="1">
    <source>
        <dbReference type="EMBL" id="KAG2949661.1"/>
    </source>
</evidence>
<gene>
    <name evidence="1" type="ORF">PC117_g5063</name>
</gene>
<accession>A0A8T1KLU8</accession>